<dbReference type="InterPro" id="IPR019819">
    <property type="entry name" value="Carboxylesterase_B_CS"/>
</dbReference>
<dbReference type="PANTHER" id="PTHR43918">
    <property type="entry name" value="ACETYLCHOLINESTERASE"/>
    <property type="match status" value="1"/>
</dbReference>
<dbReference type="PROSITE" id="PS00941">
    <property type="entry name" value="CARBOXYLESTERASE_B_2"/>
    <property type="match status" value="1"/>
</dbReference>
<dbReference type="Pfam" id="PF00135">
    <property type="entry name" value="COesterase"/>
    <property type="match status" value="1"/>
</dbReference>
<evidence type="ECO:0000313" key="5">
    <source>
        <dbReference type="EMBL" id="KAK4250430.1"/>
    </source>
</evidence>
<dbReference type="InterPro" id="IPR002018">
    <property type="entry name" value="CarbesteraseB"/>
</dbReference>
<feature type="domain" description="Carboxylesterase type B" evidence="4">
    <location>
        <begin position="1"/>
        <end position="487"/>
    </location>
</feature>
<accession>A0AAN7HT19</accession>
<dbReference type="EMBL" id="MU857613">
    <property type="protein sequence ID" value="KAK4250430.1"/>
    <property type="molecule type" value="Genomic_DNA"/>
</dbReference>
<proteinExistence type="inferred from homology"/>
<dbReference type="InterPro" id="IPR029058">
    <property type="entry name" value="AB_hydrolase_fold"/>
</dbReference>
<dbReference type="SUPFAM" id="SSF53474">
    <property type="entry name" value="alpha/beta-Hydrolases"/>
    <property type="match status" value="1"/>
</dbReference>
<gene>
    <name evidence="5" type="ORF">C7999DRAFT_11798</name>
</gene>
<keyword evidence="6" id="KW-1185">Reference proteome</keyword>
<evidence type="ECO:0000256" key="2">
    <source>
        <dbReference type="ARBA" id="ARBA00022801"/>
    </source>
</evidence>
<sequence>MRYAAAPLGDLRWRAPVDPIPSDPGTVEKAVAYRSICLGIGASYPADDQSEDCLFVNVWAPTNATAESRLPVWVFIQGGGYVANTNANWDGNEVVERSGHNIVMVDFNYRVGLWGFLASERVREDGALNAGLLDQRMLLKWVKTHIASFGGDPDHVVIHGASAGAGSVAMHLIAYGGRNDNLFIGGMSESLFFPAQPFVRELEYQFDRVVSQTGCERDAPDQQMACLRSKEVATLQAANHAQPFPGRPDPPMPLFYWTPCVDGQLLPDLPYRLFQKGQFIDVPMVLGTSNDEGSVFAFDAATSSDVAVFLRNNYPLLTSNDTTAILAHYPQLPPVPAHNPWFPTASRAYGEATFICPTHTLLSSYLSVRHPPQDKNSITSLKGKHKPLYAYRYNVPDDYALARGLGVPHLSDAPAIFGPGNVPGAEAASYDTYNAPIVDLVMAYWVSFVRALDPNAFDLAVGPPRPGSKSKSRFRTFRPKWEPVWEDEDGDEDGDKERMMAMKRLVVETEGARMEAVDAGERERCEFWKGLGSGRMRQKK</sequence>
<protein>
    <recommendedName>
        <fullName evidence="3">Carboxylic ester hydrolase</fullName>
        <ecNumber evidence="3">3.1.1.-</ecNumber>
    </recommendedName>
</protein>
<evidence type="ECO:0000256" key="1">
    <source>
        <dbReference type="ARBA" id="ARBA00005964"/>
    </source>
</evidence>
<dbReference type="InterPro" id="IPR019826">
    <property type="entry name" value="Carboxylesterase_B_AS"/>
</dbReference>
<dbReference type="InterPro" id="IPR050654">
    <property type="entry name" value="AChE-related_enzymes"/>
</dbReference>
<comment type="caution">
    <text evidence="5">The sequence shown here is derived from an EMBL/GenBank/DDBJ whole genome shotgun (WGS) entry which is preliminary data.</text>
</comment>
<dbReference type="GO" id="GO:0052689">
    <property type="term" value="F:carboxylic ester hydrolase activity"/>
    <property type="evidence" value="ECO:0007669"/>
    <property type="project" value="TreeGrafter"/>
</dbReference>
<dbReference type="PANTHER" id="PTHR43918:SF4">
    <property type="entry name" value="CARBOXYLIC ESTER HYDROLASE"/>
    <property type="match status" value="1"/>
</dbReference>
<organism evidence="5 6">
    <name type="scientific">Corynascus novoguineensis</name>
    <dbReference type="NCBI Taxonomy" id="1126955"/>
    <lineage>
        <taxon>Eukaryota</taxon>
        <taxon>Fungi</taxon>
        <taxon>Dikarya</taxon>
        <taxon>Ascomycota</taxon>
        <taxon>Pezizomycotina</taxon>
        <taxon>Sordariomycetes</taxon>
        <taxon>Sordariomycetidae</taxon>
        <taxon>Sordariales</taxon>
        <taxon>Chaetomiaceae</taxon>
        <taxon>Corynascus</taxon>
    </lineage>
</organism>
<reference evidence="5" key="2">
    <citation type="submission" date="2023-05" db="EMBL/GenBank/DDBJ databases">
        <authorList>
            <consortium name="Lawrence Berkeley National Laboratory"/>
            <person name="Steindorff A."/>
            <person name="Hensen N."/>
            <person name="Bonometti L."/>
            <person name="Westerberg I."/>
            <person name="Brannstrom I.O."/>
            <person name="Guillou S."/>
            <person name="Cros-Aarteil S."/>
            <person name="Calhoun S."/>
            <person name="Haridas S."/>
            <person name="Kuo A."/>
            <person name="Mondo S."/>
            <person name="Pangilinan J."/>
            <person name="Riley R."/>
            <person name="Labutti K."/>
            <person name="Andreopoulos B."/>
            <person name="Lipzen A."/>
            <person name="Chen C."/>
            <person name="Yanf M."/>
            <person name="Daum C."/>
            <person name="Ng V."/>
            <person name="Clum A."/>
            <person name="Ohm R."/>
            <person name="Martin F."/>
            <person name="Silar P."/>
            <person name="Natvig D."/>
            <person name="Lalanne C."/>
            <person name="Gautier V."/>
            <person name="Ament-Velasquez S.L."/>
            <person name="Kruys A."/>
            <person name="Hutchinson M.I."/>
            <person name="Powell A.J."/>
            <person name="Barry K."/>
            <person name="Miller A.N."/>
            <person name="Grigoriev I.V."/>
            <person name="Debuchy R."/>
            <person name="Gladieux P."/>
            <person name="Thoren M.H."/>
            <person name="Johannesson H."/>
        </authorList>
    </citation>
    <scope>NUCLEOTIDE SEQUENCE</scope>
    <source>
        <strain evidence="5">CBS 359.72</strain>
    </source>
</reference>
<reference evidence="5" key="1">
    <citation type="journal article" date="2023" name="Mol. Phylogenet. Evol.">
        <title>Genome-scale phylogeny and comparative genomics of the fungal order Sordariales.</title>
        <authorList>
            <person name="Hensen N."/>
            <person name="Bonometti L."/>
            <person name="Westerberg I."/>
            <person name="Brannstrom I.O."/>
            <person name="Guillou S."/>
            <person name="Cros-Aarteil S."/>
            <person name="Calhoun S."/>
            <person name="Haridas S."/>
            <person name="Kuo A."/>
            <person name="Mondo S."/>
            <person name="Pangilinan J."/>
            <person name="Riley R."/>
            <person name="LaButti K."/>
            <person name="Andreopoulos B."/>
            <person name="Lipzen A."/>
            <person name="Chen C."/>
            <person name="Yan M."/>
            <person name="Daum C."/>
            <person name="Ng V."/>
            <person name="Clum A."/>
            <person name="Steindorff A."/>
            <person name="Ohm R.A."/>
            <person name="Martin F."/>
            <person name="Silar P."/>
            <person name="Natvig D.O."/>
            <person name="Lalanne C."/>
            <person name="Gautier V."/>
            <person name="Ament-Velasquez S.L."/>
            <person name="Kruys A."/>
            <person name="Hutchinson M.I."/>
            <person name="Powell A.J."/>
            <person name="Barry K."/>
            <person name="Miller A.N."/>
            <person name="Grigoriev I.V."/>
            <person name="Debuchy R."/>
            <person name="Gladieux P."/>
            <person name="Hiltunen Thoren M."/>
            <person name="Johannesson H."/>
        </authorList>
    </citation>
    <scope>NUCLEOTIDE SEQUENCE</scope>
    <source>
        <strain evidence="5">CBS 359.72</strain>
    </source>
</reference>
<name>A0AAN7HT19_9PEZI</name>
<dbReference type="PROSITE" id="PS00122">
    <property type="entry name" value="CARBOXYLESTERASE_B_1"/>
    <property type="match status" value="1"/>
</dbReference>
<dbReference type="AlphaFoldDB" id="A0AAN7HT19"/>
<comment type="similarity">
    <text evidence="1 3">Belongs to the type-B carboxylesterase/lipase family.</text>
</comment>
<evidence type="ECO:0000259" key="4">
    <source>
        <dbReference type="Pfam" id="PF00135"/>
    </source>
</evidence>
<keyword evidence="2 3" id="KW-0378">Hydrolase</keyword>
<evidence type="ECO:0000256" key="3">
    <source>
        <dbReference type="RuleBase" id="RU361235"/>
    </source>
</evidence>
<dbReference type="Gene3D" id="3.40.50.1820">
    <property type="entry name" value="alpha/beta hydrolase"/>
    <property type="match status" value="1"/>
</dbReference>
<evidence type="ECO:0000313" key="6">
    <source>
        <dbReference type="Proteomes" id="UP001303647"/>
    </source>
</evidence>
<dbReference type="Proteomes" id="UP001303647">
    <property type="component" value="Unassembled WGS sequence"/>
</dbReference>
<dbReference type="EC" id="3.1.1.-" evidence="3"/>